<dbReference type="RefSeq" id="WP_386194958.1">
    <property type="nucleotide sequence ID" value="NZ_JBHSBC010000039.1"/>
</dbReference>
<proteinExistence type="predicted"/>
<name>A0ABV8FB61_9ACTN</name>
<evidence type="ECO:0000313" key="1">
    <source>
        <dbReference type="EMBL" id="MFC3984935.1"/>
    </source>
</evidence>
<protein>
    <submittedName>
        <fullName evidence="1">Uncharacterized protein</fullName>
    </submittedName>
</protein>
<comment type="caution">
    <text evidence="1">The sequence shown here is derived from an EMBL/GenBank/DDBJ whole genome shotgun (WGS) entry which is preliminary data.</text>
</comment>
<keyword evidence="2" id="KW-1185">Reference proteome</keyword>
<organism evidence="1 2">
    <name type="scientific">Streptosporangium jomthongense</name>
    <dbReference type="NCBI Taxonomy" id="1193683"/>
    <lineage>
        <taxon>Bacteria</taxon>
        <taxon>Bacillati</taxon>
        <taxon>Actinomycetota</taxon>
        <taxon>Actinomycetes</taxon>
        <taxon>Streptosporangiales</taxon>
        <taxon>Streptosporangiaceae</taxon>
        <taxon>Streptosporangium</taxon>
    </lineage>
</organism>
<reference evidence="2" key="1">
    <citation type="journal article" date="2019" name="Int. J. Syst. Evol. Microbiol.">
        <title>The Global Catalogue of Microorganisms (GCM) 10K type strain sequencing project: providing services to taxonomists for standard genome sequencing and annotation.</title>
        <authorList>
            <consortium name="The Broad Institute Genomics Platform"/>
            <consortium name="The Broad Institute Genome Sequencing Center for Infectious Disease"/>
            <person name="Wu L."/>
            <person name="Ma J."/>
        </authorList>
    </citation>
    <scope>NUCLEOTIDE SEQUENCE [LARGE SCALE GENOMIC DNA]</scope>
    <source>
        <strain evidence="2">TBRC 7912</strain>
    </source>
</reference>
<sequence>MIALLPGAGWLLAALLTVALATQSLRHRPALRHRITALATRRARTARATLAAVARGITLHPRQPHHAPGRTTR</sequence>
<evidence type="ECO:0000313" key="2">
    <source>
        <dbReference type="Proteomes" id="UP001595698"/>
    </source>
</evidence>
<gene>
    <name evidence="1" type="ORF">ACFOYY_32745</name>
</gene>
<accession>A0ABV8FB61</accession>
<dbReference type="EMBL" id="JBHSBC010000039">
    <property type="protein sequence ID" value="MFC3984935.1"/>
    <property type="molecule type" value="Genomic_DNA"/>
</dbReference>
<dbReference type="Proteomes" id="UP001595698">
    <property type="component" value="Unassembled WGS sequence"/>
</dbReference>